<evidence type="ECO:0000313" key="2">
    <source>
        <dbReference type="Proteomes" id="UP001642464"/>
    </source>
</evidence>
<dbReference type="Proteomes" id="UP001642464">
    <property type="component" value="Unassembled WGS sequence"/>
</dbReference>
<evidence type="ECO:0000313" key="1">
    <source>
        <dbReference type="EMBL" id="CAK9105691.1"/>
    </source>
</evidence>
<proteinExistence type="predicted"/>
<comment type="caution">
    <text evidence="1">The sequence shown here is derived from an EMBL/GenBank/DDBJ whole genome shotgun (WGS) entry which is preliminary data.</text>
</comment>
<name>A0ABP0S048_9DINO</name>
<organism evidence="1 2">
    <name type="scientific">Durusdinium trenchii</name>
    <dbReference type="NCBI Taxonomy" id="1381693"/>
    <lineage>
        <taxon>Eukaryota</taxon>
        <taxon>Sar</taxon>
        <taxon>Alveolata</taxon>
        <taxon>Dinophyceae</taxon>
        <taxon>Suessiales</taxon>
        <taxon>Symbiodiniaceae</taxon>
        <taxon>Durusdinium</taxon>
    </lineage>
</organism>
<sequence length="190" mass="21275">MDESKFITACSVETDEDILSSAESEESDGEWDYDYLPQQLTGSQRLVRFFQARKYKTSALTLIVCFSLAQTAEFVADEDFRQATMASMGEVPRANYCSIAFFAQVLSFITAITLSTWAEGGFTYIRRVLTMTRIFHFGLIGIIFLISEGFMVAAGQGEGAKLWSIVAPHVGIPVAAFFSQLYFQRHYTAM</sequence>
<keyword evidence="2" id="KW-1185">Reference proteome</keyword>
<gene>
    <name evidence="1" type="ORF">SCF082_LOCUS49256</name>
</gene>
<protein>
    <submittedName>
        <fullName evidence="1">Uncharacterized protein</fullName>
    </submittedName>
</protein>
<dbReference type="EMBL" id="CAXAMM010042596">
    <property type="protein sequence ID" value="CAK9105691.1"/>
    <property type="molecule type" value="Genomic_DNA"/>
</dbReference>
<accession>A0ABP0S048</accession>
<reference evidence="1 2" key="1">
    <citation type="submission" date="2024-02" db="EMBL/GenBank/DDBJ databases">
        <authorList>
            <person name="Chen Y."/>
            <person name="Shah S."/>
            <person name="Dougan E. K."/>
            <person name="Thang M."/>
            <person name="Chan C."/>
        </authorList>
    </citation>
    <scope>NUCLEOTIDE SEQUENCE [LARGE SCALE GENOMIC DNA]</scope>
</reference>